<feature type="region of interest" description="Disordered" evidence="1">
    <location>
        <begin position="175"/>
        <end position="289"/>
    </location>
</feature>
<feature type="compositionally biased region" description="Basic and acidic residues" evidence="1">
    <location>
        <begin position="232"/>
        <end position="259"/>
    </location>
</feature>
<organism evidence="2">
    <name type="scientific">uncultured Solirubrobacteraceae bacterium</name>
    <dbReference type="NCBI Taxonomy" id="1162706"/>
    <lineage>
        <taxon>Bacteria</taxon>
        <taxon>Bacillati</taxon>
        <taxon>Actinomycetota</taxon>
        <taxon>Thermoleophilia</taxon>
        <taxon>Solirubrobacterales</taxon>
        <taxon>Solirubrobacteraceae</taxon>
        <taxon>environmental samples</taxon>
    </lineage>
</organism>
<accession>A0A6J4TMR4</accession>
<dbReference type="EMBL" id="CADCVQ010000155">
    <property type="protein sequence ID" value="CAA9526312.1"/>
    <property type="molecule type" value="Genomic_DNA"/>
</dbReference>
<reference evidence="2" key="1">
    <citation type="submission" date="2020-02" db="EMBL/GenBank/DDBJ databases">
        <authorList>
            <person name="Meier V. D."/>
        </authorList>
    </citation>
    <scope>NUCLEOTIDE SEQUENCE</scope>
    <source>
        <strain evidence="2">AVDCRST_MAG67</strain>
    </source>
</reference>
<proteinExistence type="predicted"/>
<dbReference type="AlphaFoldDB" id="A0A6J4TMR4"/>
<feature type="compositionally biased region" description="Low complexity" evidence="1">
    <location>
        <begin position="264"/>
        <end position="276"/>
    </location>
</feature>
<evidence type="ECO:0000313" key="2">
    <source>
        <dbReference type="EMBL" id="CAA9526312.1"/>
    </source>
</evidence>
<feature type="compositionally biased region" description="Basic and acidic residues" evidence="1">
    <location>
        <begin position="277"/>
        <end position="289"/>
    </location>
</feature>
<sequence length="289" mass="30930">MEPADLYGLPLDRFIPERTALARALRADKRRDEATAVAALRKPSVAAWAVNQLVRSQGAGVAELYAAGDALRGAQENLLAGSGDGRALRAADERERAAVDALVEAARGLLDSDGHELSATVVERVSDTLHAAALDERAREQVRVGRLERELRHVGLGLGESAFAAPPVPAVAAAAAKAKTKPKPAKPVAKQAETNAQQAAREREAREQAQTDKQGAREREAARKAARSAETAARRRVERSQHALRAAKERRERAARALDEADEALAAAQAEAQKAAAELKRARADLERL</sequence>
<name>A0A6J4TMR4_9ACTN</name>
<evidence type="ECO:0000256" key="1">
    <source>
        <dbReference type="SAM" id="MobiDB-lite"/>
    </source>
</evidence>
<feature type="compositionally biased region" description="Basic and acidic residues" evidence="1">
    <location>
        <begin position="200"/>
        <end position="223"/>
    </location>
</feature>
<gene>
    <name evidence="2" type="ORF">AVDCRST_MAG67-3706</name>
</gene>
<protein>
    <submittedName>
        <fullName evidence="2">Uncharacterized protein</fullName>
    </submittedName>
</protein>